<comment type="caution">
    <text evidence="6">The sequence shown here is derived from an EMBL/GenBank/DDBJ whole genome shotgun (WGS) entry which is preliminary data.</text>
</comment>
<dbReference type="PANTHER" id="PTHR42872">
    <property type="entry name" value="PROTEIN-GLUTAMATE METHYLESTERASE/PROTEIN-GLUTAMINE GLUTAMINASE"/>
    <property type="match status" value="1"/>
</dbReference>
<protein>
    <recommendedName>
        <fullName evidence="2">protein-glutamate methylesterase</fullName>
        <ecNumber evidence="2">3.1.1.61</ecNumber>
    </recommendedName>
</protein>
<evidence type="ECO:0000256" key="2">
    <source>
        <dbReference type="ARBA" id="ARBA00039140"/>
    </source>
</evidence>
<dbReference type="Pfam" id="PF01339">
    <property type="entry name" value="CheB_methylest"/>
    <property type="match status" value="1"/>
</dbReference>
<dbReference type="EC" id="3.1.1.61" evidence="2"/>
<evidence type="ECO:0000256" key="1">
    <source>
        <dbReference type="ARBA" id="ARBA00022801"/>
    </source>
</evidence>
<evidence type="ECO:0000313" key="6">
    <source>
        <dbReference type="EMBL" id="MCA6063117.1"/>
    </source>
</evidence>
<keyword evidence="1 4" id="KW-0378">Hydrolase</keyword>
<dbReference type="InterPro" id="IPR035909">
    <property type="entry name" value="CheB_C"/>
</dbReference>
<feature type="domain" description="CheB-type methylesterase" evidence="5">
    <location>
        <begin position="141"/>
        <end position="334"/>
    </location>
</feature>
<organism evidence="6 7">
    <name type="scientific">Thalassolituus marinus</name>
    <dbReference type="NCBI Taxonomy" id="671053"/>
    <lineage>
        <taxon>Bacteria</taxon>
        <taxon>Pseudomonadati</taxon>
        <taxon>Pseudomonadota</taxon>
        <taxon>Gammaproteobacteria</taxon>
        <taxon>Oceanospirillales</taxon>
        <taxon>Oceanospirillaceae</taxon>
        <taxon>Thalassolituus</taxon>
    </lineage>
</organism>
<reference evidence="6 7" key="1">
    <citation type="submission" date="2020-12" db="EMBL/GenBank/DDBJ databases">
        <title>Novel Thalassolituus-related marine hydrocarbonoclastic bacteria mediated algae-derived hydrocarbons mineralization in twilight zone of the northern South China Sea.</title>
        <authorList>
            <person name="Dong C."/>
        </authorList>
    </citation>
    <scope>NUCLEOTIDE SEQUENCE [LARGE SCALE GENOMIC DNA]</scope>
    <source>
        <strain evidence="6 7">IMCC1826</strain>
    </source>
</reference>
<feature type="active site" evidence="4">
    <location>
        <position position="183"/>
    </location>
</feature>
<dbReference type="RefSeq" id="WP_225672786.1">
    <property type="nucleotide sequence ID" value="NZ_JAEDAH010000026.1"/>
</dbReference>
<evidence type="ECO:0000259" key="5">
    <source>
        <dbReference type="PROSITE" id="PS50122"/>
    </source>
</evidence>
<sequence>MGLPRVGILADDRLQQHLLKSALLHFGFDVAVATDPTRLPDLDQASLDLDAWVVDLREDDQEDYEWLDELLVGDIPVLIGLEKAPQKNCLTFPKWEKRLYGKLKELLKSTPVVAEDVSVLDKLGSSNTPVIPLPAEFSGHDYTGRIAQQVWVLGASLGGPGAVKAFLDALPAGLPVAFVYAQHIDPRFEETLCKTIGRHASYELKNFTAGEPLRCGEVLVAPISHEFRFDNAGQPFSLQRDWPGPYGPSIDQVILNVAAHYEQRAGYILFSGMGNDGAEAIVTLTDKNVPVWAQTPDSCANSSMPESAIETSRVDFIGDPYQLALQLVNSVKHSWIHKHEPITH</sequence>
<keyword evidence="4" id="KW-0145">Chemotaxis</keyword>
<dbReference type="InterPro" id="IPR000673">
    <property type="entry name" value="Sig_transdc_resp-reg_Me-estase"/>
</dbReference>
<dbReference type="PROSITE" id="PS50122">
    <property type="entry name" value="CHEB"/>
    <property type="match status" value="1"/>
</dbReference>
<feature type="active site" evidence="4">
    <location>
        <position position="156"/>
    </location>
</feature>
<dbReference type="Gene3D" id="3.40.50.180">
    <property type="entry name" value="Methylesterase CheB, C-terminal domain"/>
    <property type="match status" value="1"/>
</dbReference>
<feature type="active site" evidence="4">
    <location>
        <position position="276"/>
    </location>
</feature>
<accession>A0ABS7ZN26</accession>
<proteinExistence type="predicted"/>
<evidence type="ECO:0000256" key="3">
    <source>
        <dbReference type="ARBA" id="ARBA00048267"/>
    </source>
</evidence>
<comment type="catalytic activity">
    <reaction evidence="3">
        <text>[protein]-L-glutamate 5-O-methyl ester + H2O = L-glutamyl-[protein] + methanol + H(+)</text>
        <dbReference type="Rhea" id="RHEA:23236"/>
        <dbReference type="Rhea" id="RHEA-COMP:10208"/>
        <dbReference type="Rhea" id="RHEA-COMP:10311"/>
        <dbReference type="ChEBI" id="CHEBI:15377"/>
        <dbReference type="ChEBI" id="CHEBI:15378"/>
        <dbReference type="ChEBI" id="CHEBI:17790"/>
        <dbReference type="ChEBI" id="CHEBI:29973"/>
        <dbReference type="ChEBI" id="CHEBI:82795"/>
        <dbReference type="EC" id="3.1.1.61"/>
    </reaction>
</comment>
<name>A0ABS7ZN26_9GAMM</name>
<evidence type="ECO:0000313" key="7">
    <source>
        <dbReference type="Proteomes" id="UP000714380"/>
    </source>
</evidence>
<dbReference type="Proteomes" id="UP000714380">
    <property type="component" value="Unassembled WGS sequence"/>
</dbReference>
<evidence type="ECO:0000256" key="4">
    <source>
        <dbReference type="PROSITE-ProRule" id="PRU00050"/>
    </source>
</evidence>
<dbReference type="SUPFAM" id="SSF52738">
    <property type="entry name" value="Methylesterase CheB, C-terminal domain"/>
    <property type="match status" value="1"/>
</dbReference>
<dbReference type="EMBL" id="JAEDAH010000026">
    <property type="protein sequence ID" value="MCA6063117.1"/>
    <property type="molecule type" value="Genomic_DNA"/>
</dbReference>
<dbReference type="PANTHER" id="PTHR42872:SF6">
    <property type="entry name" value="PROTEIN-GLUTAMATE METHYLESTERASE_PROTEIN-GLUTAMINE GLUTAMINASE"/>
    <property type="match status" value="1"/>
</dbReference>
<gene>
    <name evidence="6" type="ORF">I9W95_05790</name>
</gene>
<keyword evidence="7" id="KW-1185">Reference proteome</keyword>